<sequence>MKFGFIIPHNYGLADPQDMVDVAIRAEDLGFDSVWVNHHVLHAGYVLERLGSKPYYDALTVLTYVAAVTRKVRLGTSVLVLPYLNPIVLAKSLATLDVMSGGRLEVGVGVGAMKHESDSLGSDFENRGAYANESIRVMRNLWADEDPEFEGSFFSYSGVKFSPKPIQKPYPPILIGGQGNAAMRRAAGLGDGWHPNGSSPDKMASRIEKLGRIAESQGRSLSDLKISVRSELDILPSGSESGESPTVGSKDQILETIDAYGKLGVKEMVFSVSTDDTERIRIVMENFAEKVMNHS</sequence>
<dbReference type="NCBIfam" id="TIGR03619">
    <property type="entry name" value="F420_Rv2161c"/>
    <property type="match status" value="1"/>
</dbReference>
<keyword evidence="2" id="KW-0288">FMN</keyword>
<keyword evidence="3" id="KW-0560">Oxidoreductase</keyword>
<protein>
    <recommendedName>
        <fullName evidence="5">Luciferase-like domain-containing protein</fullName>
    </recommendedName>
</protein>
<dbReference type="InterPro" id="IPR011251">
    <property type="entry name" value="Luciferase-like_dom"/>
</dbReference>
<dbReference type="EMBL" id="UINC01018482">
    <property type="protein sequence ID" value="SVA77679.1"/>
    <property type="molecule type" value="Genomic_DNA"/>
</dbReference>
<keyword evidence="1" id="KW-0285">Flavoprotein</keyword>
<dbReference type="InterPro" id="IPR036661">
    <property type="entry name" value="Luciferase-like_sf"/>
</dbReference>
<dbReference type="SUPFAM" id="SSF51679">
    <property type="entry name" value="Bacterial luciferase-like"/>
    <property type="match status" value="1"/>
</dbReference>
<dbReference type="Pfam" id="PF00296">
    <property type="entry name" value="Bac_luciferase"/>
    <property type="match status" value="1"/>
</dbReference>
<gene>
    <name evidence="6" type="ORF">METZ01_LOCUS130533</name>
</gene>
<evidence type="ECO:0000256" key="1">
    <source>
        <dbReference type="ARBA" id="ARBA00022630"/>
    </source>
</evidence>
<keyword evidence="4" id="KW-0503">Monooxygenase</keyword>
<dbReference type="InterPro" id="IPR019921">
    <property type="entry name" value="Lucif-like_OxRdtase_Rv2161c"/>
</dbReference>
<evidence type="ECO:0000259" key="5">
    <source>
        <dbReference type="Pfam" id="PF00296"/>
    </source>
</evidence>
<evidence type="ECO:0000313" key="6">
    <source>
        <dbReference type="EMBL" id="SVA77679.1"/>
    </source>
</evidence>
<reference evidence="6" key="1">
    <citation type="submission" date="2018-05" db="EMBL/GenBank/DDBJ databases">
        <authorList>
            <person name="Lanie J.A."/>
            <person name="Ng W.-L."/>
            <person name="Kazmierczak K.M."/>
            <person name="Andrzejewski T.M."/>
            <person name="Davidsen T.M."/>
            <person name="Wayne K.J."/>
            <person name="Tettelin H."/>
            <person name="Glass J.I."/>
            <person name="Rusch D."/>
            <person name="Podicherti R."/>
            <person name="Tsui H.-C.T."/>
            <person name="Winkler M.E."/>
        </authorList>
    </citation>
    <scope>NUCLEOTIDE SEQUENCE</scope>
</reference>
<feature type="domain" description="Luciferase-like" evidence="5">
    <location>
        <begin position="8"/>
        <end position="229"/>
    </location>
</feature>
<evidence type="ECO:0000256" key="2">
    <source>
        <dbReference type="ARBA" id="ARBA00022643"/>
    </source>
</evidence>
<name>A0A381YL05_9ZZZZ</name>
<dbReference type="GO" id="GO:0046306">
    <property type="term" value="P:alkanesulfonate catabolic process"/>
    <property type="evidence" value="ECO:0007669"/>
    <property type="project" value="TreeGrafter"/>
</dbReference>
<dbReference type="Gene3D" id="3.20.20.30">
    <property type="entry name" value="Luciferase-like domain"/>
    <property type="match status" value="1"/>
</dbReference>
<evidence type="ECO:0000256" key="4">
    <source>
        <dbReference type="ARBA" id="ARBA00023033"/>
    </source>
</evidence>
<evidence type="ECO:0000256" key="3">
    <source>
        <dbReference type="ARBA" id="ARBA00023002"/>
    </source>
</evidence>
<dbReference type="AlphaFoldDB" id="A0A381YL05"/>
<dbReference type="PANTHER" id="PTHR42847:SF8">
    <property type="entry name" value="CONSERVED PROTEIN"/>
    <property type="match status" value="1"/>
</dbReference>
<dbReference type="InterPro" id="IPR050172">
    <property type="entry name" value="SsuD_RutA_monooxygenase"/>
</dbReference>
<organism evidence="6">
    <name type="scientific">marine metagenome</name>
    <dbReference type="NCBI Taxonomy" id="408172"/>
    <lineage>
        <taxon>unclassified sequences</taxon>
        <taxon>metagenomes</taxon>
        <taxon>ecological metagenomes</taxon>
    </lineage>
</organism>
<accession>A0A381YL05</accession>
<dbReference type="GO" id="GO:0008726">
    <property type="term" value="F:alkanesulfonate monooxygenase activity"/>
    <property type="evidence" value="ECO:0007669"/>
    <property type="project" value="TreeGrafter"/>
</dbReference>
<dbReference type="PANTHER" id="PTHR42847">
    <property type="entry name" value="ALKANESULFONATE MONOOXYGENASE"/>
    <property type="match status" value="1"/>
</dbReference>
<proteinExistence type="predicted"/>